<dbReference type="SUPFAM" id="SSF56112">
    <property type="entry name" value="Protein kinase-like (PK-like)"/>
    <property type="match status" value="1"/>
</dbReference>
<accession>A0A135I9D1</accession>
<keyword evidence="2" id="KW-0808">Transferase</keyword>
<dbReference type="InterPro" id="IPR011009">
    <property type="entry name" value="Kinase-like_dom_sf"/>
</dbReference>
<dbReference type="OrthoDB" id="179763at2"/>
<dbReference type="CDD" id="cd05151">
    <property type="entry name" value="ChoK-like"/>
    <property type="match status" value="1"/>
</dbReference>
<dbReference type="Pfam" id="PF01636">
    <property type="entry name" value="APH"/>
    <property type="match status" value="1"/>
</dbReference>
<dbReference type="Gene3D" id="3.30.200.20">
    <property type="entry name" value="Phosphorylase Kinase, domain 1"/>
    <property type="match status" value="1"/>
</dbReference>
<name>A0A135I9D1_9GAMM</name>
<dbReference type="PANTHER" id="PTHR22603:SF66">
    <property type="entry name" value="ETHANOLAMINE KINASE"/>
    <property type="match status" value="1"/>
</dbReference>
<dbReference type="Proteomes" id="UP000070529">
    <property type="component" value="Unassembled WGS sequence"/>
</dbReference>
<organism evidence="2 3">
    <name type="scientific">Enterovibrio coralii</name>
    <dbReference type="NCBI Taxonomy" id="294935"/>
    <lineage>
        <taxon>Bacteria</taxon>
        <taxon>Pseudomonadati</taxon>
        <taxon>Pseudomonadota</taxon>
        <taxon>Gammaproteobacteria</taxon>
        <taxon>Vibrionales</taxon>
        <taxon>Vibrionaceae</taxon>
        <taxon>Enterovibrio</taxon>
    </lineage>
</organism>
<evidence type="ECO:0000259" key="1">
    <source>
        <dbReference type="Pfam" id="PF01636"/>
    </source>
</evidence>
<sequence length="268" mass="30778">MLRPYLIVKDVEPLDGGLSNRCMKVTDENGNSYVWRPNGPSTRAFGLNRADEFEVLTLASEAGFSTSPTSLVQGGLLNPWVEGNTMETPEFDVILDLLVKVHQLPKMSFHFDPFEKGAYYYSQLSPSSRDRSIADIHTYFQSHAFVTGLPLTTCHYDLGYYNVIRKPDGQISLIDWEYAALGDPAMDIVMTSLANEFDLETLVESYCQTKGIEEKSLWLEHCRRWQPVADYLGLLWYALGYELYGDELYEERKRFFQSKLQEHIRNNP</sequence>
<dbReference type="GO" id="GO:0005737">
    <property type="term" value="C:cytoplasm"/>
    <property type="evidence" value="ECO:0007669"/>
    <property type="project" value="TreeGrafter"/>
</dbReference>
<dbReference type="AlphaFoldDB" id="A0A135I9D1"/>
<keyword evidence="3" id="KW-1185">Reference proteome</keyword>
<dbReference type="EMBL" id="LNTY01000032">
    <property type="protein sequence ID" value="KXF82018.1"/>
    <property type="molecule type" value="Genomic_DNA"/>
</dbReference>
<dbReference type="GO" id="GO:0004305">
    <property type="term" value="F:ethanolamine kinase activity"/>
    <property type="evidence" value="ECO:0007669"/>
    <property type="project" value="TreeGrafter"/>
</dbReference>
<comment type="caution">
    <text evidence="2">The sequence shown here is derived from an EMBL/GenBank/DDBJ whole genome shotgun (WGS) entry which is preliminary data.</text>
</comment>
<protein>
    <submittedName>
        <fullName evidence="2">Thiamine kinase</fullName>
    </submittedName>
</protein>
<dbReference type="GO" id="GO:0006646">
    <property type="term" value="P:phosphatidylethanolamine biosynthetic process"/>
    <property type="evidence" value="ECO:0007669"/>
    <property type="project" value="TreeGrafter"/>
</dbReference>
<keyword evidence="2" id="KW-0418">Kinase</keyword>
<reference evidence="2 3" key="1">
    <citation type="submission" date="2015-11" db="EMBL/GenBank/DDBJ databases">
        <title>Genomic Taxonomy of the Vibrionaceae.</title>
        <authorList>
            <person name="Gomez-Gil B."/>
            <person name="Enciso-Ibarra J."/>
        </authorList>
    </citation>
    <scope>NUCLEOTIDE SEQUENCE [LARGE SCALE GENOMIC DNA]</scope>
    <source>
        <strain evidence="2 3">CAIM 912</strain>
    </source>
</reference>
<feature type="domain" description="Aminoglycoside phosphotransferase" evidence="1">
    <location>
        <begin position="10"/>
        <end position="207"/>
    </location>
</feature>
<gene>
    <name evidence="2" type="ORF">ATN88_18500</name>
</gene>
<evidence type="ECO:0000313" key="3">
    <source>
        <dbReference type="Proteomes" id="UP000070529"/>
    </source>
</evidence>
<dbReference type="Gene3D" id="3.90.1200.10">
    <property type="match status" value="1"/>
</dbReference>
<proteinExistence type="predicted"/>
<dbReference type="PANTHER" id="PTHR22603">
    <property type="entry name" value="CHOLINE/ETHANOALAMINE KINASE"/>
    <property type="match status" value="1"/>
</dbReference>
<evidence type="ECO:0000313" key="2">
    <source>
        <dbReference type="EMBL" id="KXF82018.1"/>
    </source>
</evidence>
<dbReference type="InterPro" id="IPR002575">
    <property type="entry name" value="Aminoglycoside_PTrfase"/>
</dbReference>
<dbReference type="STRING" id="294935.ATN88_18500"/>